<dbReference type="KEGG" id="ttz:FHG85_00920"/>
<accession>A0A7D3XD86</accession>
<dbReference type="EMBL" id="CP041345">
    <property type="protein sequence ID" value="QKG78887.1"/>
    <property type="molecule type" value="Genomic_DNA"/>
</dbReference>
<name>A0A7D3XD86_9BACT</name>
<dbReference type="AlphaFoldDB" id="A0A7D3XD86"/>
<reference evidence="1 2" key="1">
    <citation type="submission" date="2019-07" db="EMBL/GenBank/DDBJ databases">
        <title>Thalassofilum flectens gen. nov., sp. nov., a novel moderate thermophilic anaerobe from a shallow sea hot spring in Kunashir Island (Russia), representing a new family in the order Bacteroidales, and proposal of Thalassofilacea fam. nov.</title>
        <authorList>
            <person name="Kochetkova T.V."/>
            <person name="Podosokorskaya O.A."/>
            <person name="Novikov A."/>
            <person name="Elcheninov A.G."/>
            <person name="Toshchakov S.V."/>
            <person name="Kublanov I.V."/>
        </authorList>
    </citation>
    <scope>NUCLEOTIDE SEQUENCE [LARGE SCALE GENOMIC DNA]</scope>
    <source>
        <strain evidence="1 2">38-H</strain>
    </source>
</reference>
<dbReference type="Proteomes" id="UP000500961">
    <property type="component" value="Chromosome"/>
</dbReference>
<gene>
    <name evidence="1" type="ORF">FHG85_00920</name>
</gene>
<evidence type="ECO:0000313" key="1">
    <source>
        <dbReference type="EMBL" id="QKG78887.1"/>
    </source>
</evidence>
<sequence>MKVIINTEKKSIWKTFNFLSLKIPLRKYNLKEFTGIQFFVSMKLSKGRKGYNFGKSSLCFMNQNNEKLLIEKNESDRYSIEKAKEITYKTKIPFFLKEM</sequence>
<evidence type="ECO:0000313" key="2">
    <source>
        <dbReference type="Proteomes" id="UP000500961"/>
    </source>
</evidence>
<protein>
    <submittedName>
        <fullName evidence="1">Uncharacterized protein</fullName>
    </submittedName>
</protein>
<organism evidence="1 2">
    <name type="scientific">Tenuifilum thalassicum</name>
    <dbReference type="NCBI Taxonomy" id="2590900"/>
    <lineage>
        <taxon>Bacteria</taxon>
        <taxon>Pseudomonadati</taxon>
        <taxon>Bacteroidota</taxon>
        <taxon>Bacteroidia</taxon>
        <taxon>Bacteroidales</taxon>
        <taxon>Tenuifilaceae</taxon>
        <taxon>Tenuifilum</taxon>
    </lineage>
</organism>
<keyword evidence="2" id="KW-1185">Reference proteome</keyword>
<dbReference type="RefSeq" id="WP_173072402.1">
    <property type="nucleotide sequence ID" value="NZ_CP041345.1"/>
</dbReference>
<proteinExistence type="predicted"/>